<dbReference type="EMBL" id="GGEC01082049">
    <property type="protein sequence ID" value="MBX62533.1"/>
    <property type="molecule type" value="Transcribed_RNA"/>
</dbReference>
<organism evidence="1">
    <name type="scientific">Rhizophora mucronata</name>
    <name type="common">Asiatic mangrove</name>
    <dbReference type="NCBI Taxonomy" id="61149"/>
    <lineage>
        <taxon>Eukaryota</taxon>
        <taxon>Viridiplantae</taxon>
        <taxon>Streptophyta</taxon>
        <taxon>Embryophyta</taxon>
        <taxon>Tracheophyta</taxon>
        <taxon>Spermatophyta</taxon>
        <taxon>Magnoliopsida</taxon>
        <taxon>eudicotyledons</taxon>
        <taxon>Gunneridae</taxon>
        <taxon>Pentapetalae</taxon>
        <taxon>rosids</taxon>
        <taxon>fabids</taxon>
        <taxon>Malpighiales</taxon>
        <taxon>Rhizophoraceae</taxon>
        <taxon>Rhizophora</taxon>
    </lineage>
</organism>
<name>A0A2P2Q6B9_RHIMU</name>
<evidence type="ECO:0000313" key="1">
    <source>
        <dbReference type="EMBL" id="MBX62533.1"/>
    </source>
</evidence>
<proteinExistence type="predicted"/>
<accession>A0A2P2Q6B9</accession>
<reference evidence="1" key="1">
    <citation type="submission" date="2018-02" db="EMBL/GenBank/DDBJ databases">
        <title>Rhizophora mucronata_Transcriptome.</title>
        <authorList>
            <person name="Meera S.P."/>
            <person name="Sreeshan A."/>
            <person name="Augustine A."/>
        </authorList>
    </citation>
    <scope>NUCLEOTIDE SEQUENCE</scope>
    <source>
        <tissue evidence="1">Leaf</tissue>
    </source>
</reference>
<sequence length="15" mass="1718">MDSITGMFNVTEIFL</sequence>
<protein>
    <submittedName>
        <fullName evidence="1">Uncharacterized protein</fullName>
    </submittedName>
</protein>